<dbReference type="EMBL" id="AFBQ01000386">
    <property type="protein sequence ID" value="EHY30139.1"/>
    <property type="molecule type" value="Genomic_DNA"/>
</dbReference>
<keyword evidence="3" id="KW-1185">Reference proteome</keyword>
<name>H3KIC0_9BURK</name>
<comment type="caution">
    <text evidence="2">The sequence shown here is derived from an EMBL/GenBank/DDBJ whole genome shotgun (WGS) entry which is preliminary data.</text>
</comment>
<accession>H3KIC0</accession>
<dbReference type="HOGENOM" id="CLU_2669731_0_0_4"/>
<protein>
    <submittedName>
        <fullName evidence="2">Uncharacterized protein</fullName>
    </submittedName>
</protein>
<organism evidence="2 3">
    <name type="scientific">Sutterella parvirubra YIT 11816</name>
    <dbReference type="NCBI Taxonomy" id="762967"/>
    <lineage>
        <taxon>Bacteria</taxon>
        <taxon>Pseudomonadati</taxon>
        <taxon>Pseudomonadota</taxon>
        <taxon>Betaproteobacteria</taxon>
        <taxon>Burkholderiales</taxon>
        <taxon>Sutterellaceae</taxon>
        <taxon>Sutterella</taxon>
    </lineage>
</organism>
<gene>
    <name evidence="2" type="ORF">HMPREF9440_02532</name>
</gene>
<evidence type="ECO:0000256" key="1">
    <source>
        <dbReference type="SAM" id="MobiDB-lite"/>
    </source>
</evidence>
<evidence type="ECO:0000313" key="2">
    <source>
        <dbReference type="EMBL" id="EHY30139.1"/>
    </source>
</evidence>
<reference evidence="2 3" key="1">
    <citation type="submission" date="2011-11" db="EMBL/GenBank/DDBJ databases">
        <authorList>
            <person name="Weinstock G."/>
            <person name="Sodergren E."/>
            <person name="Clifton S."/>
            <person name="Fulton L."/>
            <person name="Fulton B."/>
            <person name="Courtney L."/>
            <person name="Fronick C."/>
            <person name="Harrison M."/>
            <person name="Strong C."/>
            <person name="Farmer C."/>
            <person name="Delahaunty K."/>
            <person name="Markovic C."/>
            <person name="Hall O."/>
            <person name="Minx P."/>
            <person name="Tomlinson C."/>
            <person name="Mitreva M."/>
            <person name="Hou S."/>
            <person name="Chen J."/>
            <person name="Wollam A."/>
            <person name="Pepin K.H."/>
            <person name="Johnson M."/>
            <person name="Bhonagiri V."/>
            <person name="Zhang X."/>
            <person name="Suruliraj S."/>
            <person name="Warren W."/>
            <person name="Chinwalla A."/>
            <person name="Mardis E.R."/>
            <person name="Wilson R.K."/>
        </authorList>
    </citation>
    <scope>NUCLEOTIDE SEQUENCE [LARGE SCALE GENOMIC DNA]</scope>
    <source>
        <strain evidence="2 3">YIT 11816</strain>
    </source>
</reference>
<proteinExistence type="predicted"/>
<dbReference type="Proteomes" id="UP000004956">
    <property type="component" value="Unassembled WGS sequence"/>
</dbReference>
<evidence type="ECO:0000313" key="3">
    <source>
        <dbReference type="Proteomes" id="UP000004956"/>
    </source>
</evidence>
<feature type="region of interest" description="Disordered" evidence="1">
    <location>
        <begin position="53"/>
        <end position="75"/>
    </location>
</feature>
<dbReference type="AlphaFoldDB" id="H3KIC0"/>
<sequence length="75" mass="8341">MVPGYFARQLLRTFQEGCGPFEDKIGVRFSGWMGLAFGKSSCEEEGSPSWPRFRPILTSGAAEPQDHETGGFELR</sequence>
<feature type="compositionally biased region" description="Basic and acidic residues" evidence="1">
    <location>
        <begin position="64"/>
        <end position="75"/>
    </location>
</feature>